<dbReference type="Gene3D" id="3.30.420.40">
    <property type="match status" value="1"/>
</dbReference>
<dbReference type="RefSeq" id="WP_005166200.1">
    <property type="nucleotide sequence ID" value="NZ_CGBC01000075.1"/>
</dbReference>
<dbReference type="GO" id="GO:0005975">
    <property type="term" value="P:carbohydrate metabolic process"/>
    <property type="evidence" value="ECO:0007669"/>
    <property type="project" value="InterPro"/>
</dbReference>
<proteinExistence type="predicted"/>
<keyword evidence="2" id="KW-0808">Transferase</keyword>
<keyword evidence="2" id="KW-0418">Kinase</keyword>
<evidence type="ECO:0000259" key="1">
    <source>
        <dbReference type="Pfam" id="PF00370"/>
    </source>
</evidence>
<sequence length="63" mass="7080">MDYYLGIDVGTSKVKSVLFDTHFNECLVASIDNLTLSPHSGYAEQDMQSLWLKLLTNLDDSIL</sequence>
<feature type="domain" description="Carbohydrate kinase FGGY N-terminal" evidence="1">
    <location>
        <begin position="3"/>
        <end position="55"/>
    </location>
</feature>
<accession>A0A7T9XSR7</accession>
<gene>
    <name evidence="2" type="ORF">I6I39_16170</name>
</gene>
<reference evidence="2 3" key="1">
    <citation type="submission" date="2021-01" db="EMBL/GenBank/DDBJ databases">
        <title>FDA dAtabase for Regulatory Grade micrObial Sequences (FDA-ARGOS): Supporting development and validation of Infectious Disease Dx tests.</title>
        <authorList>
            <person name="Blissenbach B."/>
            <person name="Krut O."/>
            <person name="Tallon L."/>
            <person name="Sadzewicz L."/>
            <person name="Zhao X."/>
            <person name="Boylan J."/>
            <person name="Ott S."/>
            <person name="Bowen H."/>
            <person name="Vavikolanu K."/>
            <person name="Mehta A."/>
            <person name="Aluvathingal J."/>
            <person name="Nadendla S."/>
            <person name="Yan Y."/>
            <person name="Sichtig H."/>
        </authorList>
    </citation>
    <scope>NUCLEOTIDE SEQUENCE [LARGE SCALE GENOMIC DNA]</scope>
    <source>
        <strain evidence="2 3">FDAARGOS_1082</strain>
    </source>
</reference>
<dbReference type="SUPFAM" id="SSF53067">
    <property type="entry name" value="Actin-like ATPase domain"/>
    <property type="match status" value="1"/>
</dbReference>
<dbReference type="InterPro" id="IPR043129">
    <property type="entry name" value="ATPase_NBD"/>
</dbReference>
<dbReference type="EMBL" id="CP068146">
    <property type="protein sequence ID" value="QQU46453.1"/>
    <property type="molecule type" value="Genomic_DNA"/>
</dbReference>
<dbReference type="InterPro" id="IPR018484">
    <property type="entry name" value="FGGY_N"/>
</dbReference>
<dbReference type="Proteomes" id="UP000595309">
    <property type="component" value="Chromosome"/>
</dbReference>
<dbReference type="AlphaFoldDB" id="A0A7T9XSR7"/>
<protein>
    <submittedName>
        <fullName evidence="2">Sugar kinase</fullName>
    </submittedName>
</protein>
<dbReference type="Pfam" id="PF00370">
    <property type="entry name" value="FGGY_N"/>
    <property type="match status" value="1"/>
</dbReference>
<dbReference type="GO" id="GO:0016301">
    <property type="term" value="F:kinase activity"/>
    <property type="evidence" value="ECO:0007669"/>
    <property type="project" value="UniProtKB-KW"/>
</dbReference>
<organism evidence="2 3">
    <name type="scientific">Yersinia enterocolitica</name>
    <dbReference type="NCBI Taxonomy" id="630"/>
    <lineage>
        <taxon>Bacteria</taxon>
        <taxon>Pseudomonadati</taxon>
        <taxon>Pseudomonadota</taxon>
        <taxon>Gammaproteobacteria</taxon>
        <taxon>Enterobacterales</taxon>
        <taxon>Yersiniaceae</taxon>
        <taxon>Yersinia</taxon>
    </lineage>
</organism>
<name>A0A7T9XSR7_YEREN</name>
<dbReference type="GeneID" id="31409549"/>
<evidence type="ECO:0000313" key="3">
    <source>
        <dbReference type="Proteomes" id="UP000595309"/>
    </source>
</evidence>
<evidence type="ECO:0000313" key="2">
    <source>
        <dbReference type="EMBL" id="QQU46453.1"/>
    </source>
</evidence>